<evidence type="ECO:0000313" key="3">
    <source>
        <dbReference type="EMBL" id="KAG6751198.1"/>
    </source>
</evidence>
<gene>
    <name evidence="3" type="ORF">POTOM_045717</name>
</gene>
<dbReference type="InterPro" id="IPR039717">
    <property type="entry name" value="Hgh1"/>
</dbReference>
<dbReference type="InterPro" id="IPR007205">
    <property type="entry name" value="Protein_HGH1_N"/>
</dbReference>
<accession>A0A8X7YEA6</accession>
<dbReference type="EMBL" id="JAAWWB010000026">
    <property type="protein sequence ID" value="KAG6751198.1"/>
    <property type="molecule type" value="Genomic_DNA"/>
</dbReference>
<dbReference type="OrthoDB" id="338814at2759"/>
<dbReference type="Proteomes" id="UP000886885">
    <property type="component" value="Chromosome 13D"/>
</dbReference>
<name>A0A8X7YEA6_POPTO</name>
<proteinExistence type="predicted"/>
<dbReference type="Pfam" id="PF04064">
    <property type="entry name" value="DUF384"/>
    <property type="match status" value="1"/>
</dbReference>
<sequence>MATELEELVGFLSSPSPPVKKAAVEIVRDLTGSEDGLLSLSMYASTVLPSLSQLLKEKKVRAFPFWKILSAVVKVGLHLPRHSQEQLASNEVSEPAAEALINLSLNSNLAAKMVEMGMIKTAMDVLYKPDSSITRLLVMLLVNLTQLDSGIVSLLQIEDEKMQGLFVMKLVRSFGRSSDETRAGRKMLLDSKRGLLKQILRQFDSTSPLRKKGVSGTLRNCCFEAENQLQNFLLISEFLWPALLLPVAGKKIYSEQDTSKMPLELGSALSIEREPWDDPEIRVEALESIYLIIVQEAGLRAFWSVNGPRILQLGYEDEEDPKVMEAYERVGSLLVHGCGTEEPSSETSK</sequence>
<evidence type="ECO:0000313" key="4">
    <source>
        <dbReference type="Proteomes" id="UP000886885"/>
    </source>
</evidence>
<feature type="domain" description="Protein HGH1 N-terminal" evidence="1">
    <location>
        <begin position="181"/>
        <end position="282"/>
    </location>
</feature>
<reference evidence="3" key="1">
    <citation type="journal article" date="2020" name="bioRxiv">
        <title>Hybrid origin of Populus tomentosa Carr. identified through genome sequencing and phylogenomic analysis.</title>
        <authorList>
            <person name="An X."/>
            <person name="Gao K."/>
            <person name="Chen Z."/>
            <person name="Li J."/>
            <person name="Yang X."/>
            <person name="Yang X."/>
            <person name="Zhou J."/>
            <person name="Guo T."/>
            <person name="Zhao T."/>
            <person name="Huang S."/>
            <person name="Miao D."/>
            <person name="Khan W.U."/>
            <person name="Rao P."/>
            <person name="Ye M."/>
            <person name="Lei B."/>
            <person name="Liao W."/>
            <person name="Wang J."/>
            <person name="Ji L."/>
            <person name="Li Y."/>
            <person name="Guo B."/>
            <person name="Mustafa N.S."/>
            <person name="Li S."/>
            <person name="Yun Q."/>
            <person name="Keller S.R."/>
            <person name="Mao J."/>
            <person name="Zhang R."/>
            <person name="Strauss S.H."/>
        </authorList>
    </citation>
    <scope>NUCLEOTIDE SEQUENCE</scope>
    <source>
        <strain evidence="3">GM15</strain>
        <tissue evidence="3">Leaf</tissue>
    </source>
</reference>
<dbReference type="AlphaFoldDB" id="A0A8X7YEA6"/>
<dbReference type="Pfam" id="PF04063">
    <property type="entry name" value="DUF383"/>
    <property type="match status" value="1"/>
</dbReference>
<dbReference type="PANTHER" id="PTHR13387">
    <property type="entry name" value="PROTEIN HGH1 HOMOLOG"/>
    <property type="match status" value="1"/>
</dbReference>
<feature type="domain" description="Protein HGH1 C-terminal" evidence="2">
    <location>
        <begin position="288"/>
        <end position="336"/>
    </location>
</feature>
<evidence type="ECO:0000259" key="2">
    <source>
        <dbReference type="Pfam" id="PF04064"/>
    </source>
</evidence>
<comment type="caution">
    <text evidence="3">The sequence shown here is derived from an EMBL/GenBank/DDBJ whole genome shotgun (WGS) entry which is preliminary data.</text>
</comment>
<organism evidence="3 4">
    <name type="scientific">Populus tomentosa</name>
    <name type="common">Chinese white poplar</name>
    <dbReference type="NCBI Taxonomy" id="118781"/>
    <lineage>
        <taxon>Eukaryota</taxon>
        <taxon>Viridiplantae</taxon>
        <taxon>Streptophyta</taxon>
        <taxon>Embryophyta</taxon>
        <taxon>Tracheophyta</taxon>
        <taxon>Spermatophyta</taxon>
        <taxon>Magnoliopsida</taxon>
        <taxon>eudicotyledons</taxon>
        <taxon>Gunneridae</taxon>
        <taxon>Pentapetalae</taxon>
        <taxon>rosids</taxon>
        <taxon>fabids</taxon>
        <taxon>Malpighiales</taxon>
        <taxon>Salicaceae</taxon>
        <taxon>Saliceae</taxon>
        <taxon>Populus</taxon>
    </lineage>
</organism>
<dbReference type="InterPro" id="IPR007206">
    <property type="entry name" value="Protein_HGH1_C"/>
</dbReference>
<dbReference type="PANTHER" id="PTHR13387:SF9">
    <property type="entry name" value="PROTEIN HGH1 HOMOLOG"/>
    <property type="match status" value="1"/>
</dbReference>
<protein>
    <recommendedName>
        <fullName evidence="5">Protein HGH1 homolog</fullName>
    </recommendedName>
</protein>
<evidence type="ECO:0000259" key="1">
    <source>
        <dbReference type="Pfam" id="PF04063"/>
    </source>
</evidence>
<evidence type="ECO:0008006" key="5">
    <source>
        <dbReference type="Google" id="ProtNLM"/>
    </source>
</evidence>
<keyword evidence="4" id="KW-1185">Reference proteome</keyword>